<keyword evidence="3 6" id="KW-0812">Transmembrane</keyword>
<evidence type="ECO:0000256" key="4">
    <source>
        <dbReference type="ARBA" id="ARBA00022989"/>
    </source>
</evidence>
<feature type="transmembrane region" description="Helical" evidence="6">
    <location>
        <begin position="108"/>
        <end position="126"/>
    </location>
</feature>
<feature type="transmembrane region" description="Helical" evidence="6">
    <location>
        <begin position="83"/>
        <end position="102"/>
    </location>
</feature>
<dbReference type="KEGG" id="gfu:KM031_01205"/>
<evidence type="ECO:0000313" key="8">
    <source>
        <dbReference type="Proteomes" id="UP000679352"/>
    </source>
</evidence>
<evidence type="ECO:0000256" key="5">
    <source>
        <dbReference type="ARBA" id="ARBA00023136"/>
    </source>
</evidence>
<dbReference type="EMBL" id="CP076361">
    <property type="protein sequence ID" value="QWK90569.1"/>
    <property type="molecule type" value="Genomic_DNA"/>
</dbReference>
<gene>
    <name evidence="7" type="ORF">KM031_01205</name>
</gene>
<evidence type="ECO:0000256" key="2">
    <source>
        <dbReference type="ARBA" id="ARBA00022475"/>
    </source>
</evidence>
<accession>A0A975P6I7</accession>
<dbReference type="InterPro" id="IPR051461">
    <property type="entry name" value="UPF0750_membrane"/>
</dbReference>
<keyword evidence="4 6" id="KW-1133">Transmembrane helix</keyword>
<feature type="transmembrane region" description="Helical" evidence="6">
    <location>
        <begin position="50"/>
        <end position="71"/>
    </location>
</feature>
<dbReference type="RefSeq" id="WP_215504183.1">
    <property type="nucleotide sequence ID" value="NZ_CP076361.1"/>
</dbReference>
<dbReference type="PANTHER" id="PTHR33545:SF5">
    <property type="entry name" value="UPF0750 MEMBRANE PROTEIN YITT"/>
    <property type="match status" value="1"/>
</dbReference>
<evidence type="ECO:0000256" key="6">
    <source>
        <dbReference type="SAM" id="Phobius"/>
    </source>
</evidence>
<evidence type="ECO:0000256" key="1">
    <source>
        <dbReference type="ARBA" id="ARBA00004651"/>
    </source>
</evidence>
<proteinExistence type="predicted"/>
<feature type="transmembrane region" description="Helical" evidence="6">
    <location>
        <begin position="147"/>
        <end position="167"/>
    </location>
</feature>
<keyword evidence="5 6" id="KW-0472">Membrane</keyword>
<organism evidence="7 8">
    <name type="scientific">Gemmobacter fulvus</name>
    <dbReference type="NCBI Taxonomy" id="2840474"/>
    <lineage>
        <taxon>Bacteria</taxon>
        <taxon>Pseudomonadati</taxon>
        <taxon>Pseudomonadota</taxon>
        <taxon>Alphaproteobacteria</taxon>
        <taxon>Rhodobacterales</taxon>
        <taxon>Paracoccaceae</taxon>
        <taxon>Gemmobacter</taxon>
    </lineage>
</organism>
<dbReference type="AlphaFoldDB" id="A0A975P6I7"/>
<dbReference type="InterPro" id="IPR003740">
    <property type="entry name" value="YitT"/>
</dbReference>
<dbReference type="Proteomes" id="UP000679352">
    <property type="component" value="Chromosome"/>
</dbReference>
<evidence type="ECO:0000313" key="7">
    <source>
        <dbReference type="EMBL" id="QWK90569.1"/>
    </source>
</evidence>
<dbReference type="PANTHER" id="PTHR33545">
    <property type="entry name" value="UPF0750 MEMBRANE PROTEIN YITT-RELATED"/>
    <property type="match status" value="1"/>
</dbReference>
<dbReference type="Pfam" id="PF02588">
    <property type="entry name" value="YitT_membrane"/>
    <property type="match status" value="1"/>
</dbReference>
<reference evidence="7" key="1">
    <citation type="submission" date="2021-06" db="EMBL/GenBank/DDBJ databases">
        <title>Direct submission.</title>
        <authorList>
            <person name="Lee C.-S."/>
            <person name="Jin L."/>
        </authorList>
    </citation>
    <scope>NUCLEOTIDE SEQUENCE</scope>
    <source>
        <strain evidence="7">Con5</strain>
    </source>
</reference>
<keyword evidence="2" id="KW-1003">Cell membrane</keyword>
<comment type="subcellular location">
    <subcellularLocation>
        <location evidence="1">Cell membrane</location>
        <topology evidence="1">Multi-pass membrane protein</topology>
    </subcellularLocation>
</comment>
<sequence>MTDPAHHSLIEDIQGILFGVVMAALGIHILNHMGFMTGQTVGLAVLLVNYTGLPFPVAYFGLSLPFLLLGYRRLGARFAVKTLLTTALLSGLTAILPHWVGLGRIEPAVAACLFGLLFGIAGLAVVRHGGSFGGISIVWLMIQDRTGFQAGYAQLIFDVALFAVAAWGMDPELLAYSFLGAAVFALFLAINHRRDRYVVA</sequence>
<evidence type="ECO:0000256" key="3">
    <source>
        <dbReference type="ARBA" id="ARBA00022692"/>
    </source>
</evidence>
<protein>
    <submittedName>
        <fullName evidence="7">YitT family protein</fullName>
    </submittedName>
</protein>
<keyword evidence="8" id="KW-1185">Reference proteome</keyword>
<name>A0A975P6I7_9RHOB</name>
<dbReference type="GO" id="GO:0005886">
    <property type="term" value="C:plasma membrane"/>
    <property type="evidence" value="ECO:0007669"/>
    <property type="project" value="UniProtKB-SubCell"/>
</dbReference>
<feature type="transmembrane region" description="Helical" evidence="6">
    <location>
        <begin position="173"/>
        <end position="190"/>
    </location>
</feature>
<feature type="transmembrane region" description="Helical" evidence="6">
    <location>
        <begin position="12"/>
        <end position="30"/>
    </location>
</feature>